<reference evidence="4" key="1">
    <citation type="submission" date="2017-09" db="EMBL/GenBank/DDBJ databases">
        <title>Depth-based differentiation of microbial function through sediment-hosted aquifers and enrichment of novel symbionts in the deep terrestrial subsurface.</title>
        <authorList>
            <person name="Probst A.J."/>
            <person name="Ladd B."/>
            <person name="Jarett J.K."/>
            <person name="Geller-Mcgrath D.E."/>
            <person name="Sieber C.M.K."/>
            <person name="Emerson J.B."/>
            <person name="Anantharaman K."/>
            <person name="Thomas B.C."/>
            <person name="Malmstrom R."/>
            <person name="Stieglmeier M."/>
            <person name="Klingl A."/>
            <person name="Woyke T."/>
            <person name="Ryan C.M."/>
            <person name="Banfield J.F."/>
        </authorList>
    </citation>
    <scope>NUCLEOTIDE SEQUENCE [LARGE SCALE GENOMIC DNA]</scope>
</reference>
<dbReference type="CDD" id="cd00093">
    <property type="entry name" value="HTH_XRE"/>
    <property type="match status" value="1"/>
</dbReference>
<dbReference type="Pfam" id="PF09136">
    <property type="entry name" value="Glucodextran_B"/>
    <property type="match status" value="1"/>
</dbReference>
<dbReference type="InterPro" id="IPR013783">
    <property type="entry name" value="Ig-like_fold"/>
</dbReference>
<evidence type="ECO:0000313" key="3">
    <source>
        <dbReference type="EMBL" id="PIS21850.1"/>
    </source>
</evidence>
<evidence type="ECO:0000313" key="4">
    <source>
        <dbReference type="Proteomes" id="UP000231098"/>
    </source>
</evidence>
<comment type="caution">
    <text evidence="3">The sequence shown here is derived from an EMBL/GenBank/DDBJ whole genome shotgun (WGS) entry which is preliminary data.</text>
</comment>
<dbReference type="Gene3D" id="2.60.40.10">
    <property type="entry name" value="Immunoglobulins"/>
    <property type="match status" value="1"/>
</dbReference>
<protein>
    <recommendedName>
        <fullName evidence="5">HTH cro/C1-type domain-containing protein</fullName>
    </recommendedName>
</protein>
<dbReference type="PANTHER" id="PTHR34475:SF1">
    <property type="entry name" value="CYTOSKELETON PROTEIN RODZ"/>
    <property type="match status" value="1"/>
</dbReference>
<evidence type="ECO:0000256" key="2">
    <source>
        <dbReference type="SAM" id="Phobius"/>
    </source>
</evidence>
<dbReference type="InterPro" id="IPR050400">
    <property type="entry name" value="Bact_Cytoskel_RodZ"/>
</dbReference>
<sequence>MQKVGSILESARLQKGLTIFQVSEATKIQPRFIEALEKGDFSVFASSVYIKGFLKNYAAFLSLDPEKVLAFWRRDYQELPQDGVKVNKFIDPLLVPKFAITPGAVFAVLIGFLTIAFFGYILHQYRSFSRNPNLEVSSPVDGAIVASYRLNAVGKTDSGAEIFLNGEEVSVSEQGIFAVTLDLAKGINVLNFKAKNKLGKETSFSRTVIVLPEEKKPEPVVAGEATRSASPSATKKSTE</sequence>
<dbReference type="EMBL" id="PEYV01000011">
    <property type="protein sequence ID" value="PIS21850.1"/>
    <property type="molecule type" value="Genomic_DNA"/>
</dbReference>
<evidence type="ECO:0008006" key="5">
    <source>
        <dbReference type="Google" id="ProtNLM"/>
    </source>
</evidence>
<accession>A0A2H0XA82</accession>
<name>A0A2H0XA82_UNCKA</name>
<keyword evidence="2" id="KW-0472">Membrane</keyword>
<gene>
    <name evidence="3" type="ORF">COT51_00540</name>
</gene>
<dbReference type="AlphaFoldDB" id="A0A2H0XA82"/>
<dbReference type="Proteomes" id="UP000231098">
    <property type="component" value="Unassembled WGS sequence"/>
</dbReference>
<keyword evidence="2" id="KW-1133">Transmembrane helix</keyword>
<feature type="transmembrane region" description="Helical" evidence="2">
    <location>
        <begin position="98"/>
        <end position="122"/>
    </location>
</feature>
<dbReference type="PANTHER" id="PTHR34475">
    <property type="match status" value="1"/>
</dbReference>
<dbReference type="Gene3D" id="1.10.260.40">
    <property type="entry name" value="lambda repressor-like DNA-binding domains"/>
    <property type="match status" value="1"/>
</dbReference>
<dbReference type="InterPro" id="IPR010982">
    <property type="entry name" value="Lambda_DNA-bd_dom_sf"/>
</dbReference>
<feature type="compositionally biased region" description="Polar residues" evidence="1">
    <location>
        <begin position="227"/>
        <end position="239"/>
    </location>
</feature>
<keyword evidence="2" id="KW-0812">Transmembrane</keyword>
<dbReference type="Pfam" id="PF13413">
    <property type="entry name" value="HTH_25"/>
    <property type="match status" value="1"/>
</dbReference>
<proteinExistence type="predicted"/>
<feature type="region of interest" description="Disordered" evidence="1">
    <location>
        <begin position="217"/>
        <end position="239"/>
    </location>
</feature>
<dbReference type="InterPro" id="IPR001387">
    <property type="entry name" value="Cro/C1-type_HTH"/>
</dbReference>
<organism evidence="3 4">
    <name type="scientific">candidate division WWE3 bacterium CG08_land_8_20_14_0_20_41_15</name>
    <dbReference type="NCBI Taxonomy" id="1975086"/>
    <lineage>
        <taxon>Bacteria</taxon>
        <taxon>Katanobacteria</taxon>
    </lineage>
</organism>
<evidence type="ECO:0000256" key="1">
    <source>
        <dbReference type="SAM" id="MobiDB-lite"/>
    </source>
</evidence>
<dbReference type="GO" id="GO:0003677">
    <property type="term" value="F:DNA binding"/>
    <property type="evidence" value="ECO:0007669"/>
    <property type="project" value="InterPro"/>
</dbReference>